<dbReference type="EMBL" id="EQ973797">
    <property type="protein sequence ID" value="EEF46599.1"/>
    <property type="molecule type" value="Genomic_DNA"/>
</dbReference>
<dbReference type="AlphaFoldDB" id="B9RPU1"/>
<gene>
    <name evidence="2" type="ORF">RCOM_1540520</name>
</gene>
<evidence type="ECO:0000313" key="2">
    <source>
        <dbReference type="EMBL" id="EEF46599.1"/>
    </source>
</evidence>
<proteinExistence type="predicted"/>
<dbReference type="InParanoid" id="B9RPU1"/>
<feature type="region of interest" description="Disordered" evidence="1">
    <location>
        <begin position="46"/>
        <end position="69"/>
    </location>
</feature>
<accession>B9RPU1</accession>
<dbReference type="Proteomes" id="UP000008311">
    <property type="component" value="Unassembled WGS sequence"/>
</dbReference>
<protein>
    <submittedName>
        <fullName evidence="2">Uncharacterized protein</fullName>
    </submittedName>
</protein>
<name>B9RPU1_RICCO</name>
<keyword evidence="3" id="KW-1185">Reference proteome</keyword>
<evidence type="ECO:0000256" key="1">
    <source>
        <dbReference type="SAM" id="MobiDB-lite"/>
    </source>
</evidence>
<reference evidence="3" key="1">
    <citation type="journal article" date="2010" name="Nat. Biotechnol.">
        <title>Draft genome sequence of the oilseed species Ricinus communis.</title>
        <authorList>
            <person name="Chan A.P."/>
            <person name="Crabtree J."/>
            <person name="Zhao Q."/>
            <person name="Lorenzi H."/>
            <person name="Orvis J."/>
            <person name="Puiu D."/>
            <person name="Melake-Berhan A."/>
            <person name="Jones K.M."/>
            <person name="Redman J."/>
            <person name="Chen G."/>
            <person name="Cahoon E.B."/>
            <person name="Gedil M."/>
            <person name="Stanke M."/>
            <person name="Haas B.J."/>
            <person name="Wortman J.R."/>
            <person name="Fraser-Liggett C.M."/>
            <person name="Ravel J."/>
            <person name="Rabinowicz P.D."/>
        </authorList>
    </citation>
    <scope>NUCLEOTIDE SEQUENCE [LARGE SCALE GENOMIC DNA]</scope>
    <source>
        <strain evidence="3">cv. Hale</strain>
    </source>
</reference>
<sequence length="69" mass="7696">MPSFKEKHANEVAISVNDGNMGRQEINGSNKGKNICGMDKEGQCMQDEEMEKDQGSEDYGIMVISNKRL</sequence>
<evidence type="ECO:0000313" key="3">
    <source>
        <dbReference type="Proteomes" id="UP000008311"/>
    </source>
</evidence>
<organism evidence="2 3">
    <name type="scientific">Ricinus communis</name>
    <name type="common">Castor bean</name>
    <dbReference type="NCBI Taxonomy" id="3988"/>
    <lineage>
        <taxon>Eukaryota</taxon>
        <taxon>Viridiplantae</taxon>
        <taxon>Streptophyta</taxon>
        <taxon>Embryophyta</taxon>
        <taxon>Tracheophyta</taxon>
        <taxon>Spermatophyta</taxon>
        <taxon>Magnoliopsida</taxon>
        <taxon>eudicotyledons</taxon>
        <taxon>Gunneridae</taxon>
        <taxon>Pentapetalae</taxon>
        <taxon>rosids</taxon>
        <taxon>fabids</taxon>
        <taxon>Malpighiales</taxon>
        <taxon>Euphorbiaceae</taxon>
        <taxon>Acalyphoideae</taxon>
        <taxon>Acalypheae</taxon>
        <taxon>Ricinus</taxon>
    </lineage>
</organism>